<evidence type="ECO:0000256" key="8">
    <source>
        <dbReference type="SAM" id="MobiDB-lite"/>
    </source>
</evidence>
<evidence type="ECO:0000256" key="5">
    <source>
        <dbReference type="ARBA" id="ARBA00022833"/>
    </source>
</evidence>
<evidence type="ECO:0000259" key="9">
    <source>
        <dbReference type="PROSITE" id="PS50157"/>
    </source>
</evidence>
<keyword evidence="5" id="KW-0862">Zinc</keyword>
<sequence length="900" mass="100928">MESNGNNEGDFGEIVLDGMEVGETHYVYHDPEINLENHPQYNIVNLMIEDETRAVIVNGAVVTADGQPLILHNEEDLSQYSIDDATEEVVISAEQGNQILELINSQNNQSDNESVVHFVQNDSSMNQDPDQHVVYIQNPNSILPLHPQYQIAELDTVEYNEAMQLTKLETDQILQEIDGCIDLEHLLIEQADVPSIENGNCRYAFLKDGQLHVQGINGSITSFSMEESAEERNAQSTLGQKSNSNSVDSIDVGSIKGQSMKADQAFIVSRKTDKSVTRTRSYTQTSSQSDANKTKTSPSFSNLRKLINTKITIGQTAEGKTLVGKIINVKKKPVDLGTKKERMTPLTNCKTYPTAKQKNSQMSGITNDSLDHSRKEAIDSVNSKKRPDKIATSKSNSTLKVPNRLTSATKQEQLDQDINVANPDSGIKNVNVETQVQLLKNPSKMRTNSNQIPATTPLPSRVCSTIVKDSKSPQTDDQTHKENRQSDNTDVSAKSSEQSKIIVQKKMISKDDESFNFIAKTLSGLMNLESVVKKLENKTIIVKIMQKVYDHDSCKYSKSISYCSGCMVREFTVNETQDSFSESWNFISDSNSKETILNEYSLETTLKNATKMKKFANITIQITTNLEGQQTTKVILNPPALLQCKGCTKAFRTSALLKMHSLSCPPALQPENVSDPVEMKSVEAPKDVLENKSMHGCVECNQSFTTSQQLQNHMDMHYKMNMCPICKLKLSSVAERNTHLMTHSDSEMPQALESSMEDEKGDNNQPSNNKKGYTCHICKKQFSRHSNMQRHVEIHKEEGAIYQCAICSCCYHYISSLTRHVLSTHVDPETNVLENGPSDETESNDNNSLDDQQEAIFQDEEIEQIVDLDQMDEGYLQQYVVDNFELENLKEDEIQNMEIQ</sequence>
<feature type="region of interest" description="Disordered" evidence="8">
    <location>
        <begin position="225"/>
        <end position="251"/>
    </location>
</feature>
<feature type="compositionally biased region" description="Basic and acidic residues" evidence="8">
    <location>
        <begin position="369"/>
        <end position="378"/>
    </location>
</feature>
<feature type="region of interest" description="Disordered" evidence="8">
    <location>
        <begin position="741"/>
        <end position="772"/>
    </location>
</feature>
<evidence type="ECO:0000313" key="11">
    <source>
        <dbReference type="Proteomes" id="UP000019118"/>
    </source>
</evidence>
<feature type="compositionally biased region" description="Polar residues" evidence="8">
    <location>
        <begin position="439"/>
        <end position="458"/>
    </location>
</feature>
<dbReference type="KEGG" id="dpa:109537038"/>
<keyword evidence="11" id="KW-1185">Reference proteome</keyword>
<keyword evidence="6" id="KW-0539">Nucleus</keyword>
<dbReference type="Gene3D" id="3.30.160.60">
    <property type="entry name" value="Classic Zinc Finger"/>
    <property type="match status" value="2"/>
</dbReference>
<evidence type="ECO:0000256" key="3">
    <source>
        <dbReference type="ARBA" id="ARBA00022737"/>
    </source>
</evidence>
<evidence type="ECO:0000313" key="10">
    <source>
        <dbReference type="EnsemblMetazoa" id="XP_019759114.1"/>
    </source>
</evidence>
<feature type="domain" description="C2H2-type" evidence="9">
    <location>
        <begin position="773"/>
        <end position="800"/>
    </location>
</feature>
<dbReference type="SUPFAM" id="SSF57667">
    <property type="entry name" value="beta-beta-alpha zinc fingers"/>
    <property type="match status" value="2"/>
</dbReference>
<evidence type="ECO:0000256" key="2">
    <source>
        <dbReference type="ARBA" id="ARBA00022723"/>
    </source>
</evidence>
<comment type="subcellular location">
    <subcellularLocation>
        <location evidence="1">Nucleus</location>
    </subcellularLocation>
</comment>
<feature type="compositionally biased region" description="Polar residues" evidence="8">
    <location>
        <begin position="290"/>
        <end position="299"/>
    </location>
</feature>
<feature type="region of interest" description="Disordered" evidence="8">
    <location>
        <begin position="439"/>
        <end position="498"/>
    </location>
</feature>
<feature type="domain" description="C2H2-type" evidence="9">
    <location>
        <begin position="802"/>
        <end position="830"/>
    </location>
</feature>
<keyword evidence="2" id="KW-0479">Metal-binding</keyword>
<accession>A0AAR5PDH4</accession>
<reference evidence="11" key="1">
    <citation type="journal article" date="2013" name="Genome Biol.">
        <title>Draft genome of the mountain pine beetle, Dendroctonus ponderosae Hopkins, a major forest pest.</title>
        <authorList>
            <person name="Keeling C.I."/>
            <person name="Yuen M.M."/>
            <person name="Liao N.Y."/>
            <person name="Docking T.R."/>
            <person name="Chan S.K."/>
            <person name="Taylor G.A."/>
            <person name="Palmquist D.L."/>
            <person name="Jackman S.D."/>
            <person name="Nguyen A."/>
            <person name="Li M."/>
            <person name="Henderson H."/>
            <person name="Janes J.K."/>
            <person name="Zhao Y."/>
            <person name="Pandoh P."/>
            <person name="Moore R."/>
            <person name="Sperling F.A."/>
            <person name="Huber D.P."/>
            <person name="Birol I."/>
            <person name="Jones S.J."/>
            <person name="Bohlmann J."/>
        </authorList>
    </citation>
    <scope>NUCLEOTIDE SEQUENCE</scope>
</reference>
<name>A0AAR5PDH4_DENPD</name>
<dbReference type="AlphaFoldDB" id="A0AAR5PDH4"/>
<dbReference type="Proteomes" id="UP000019118">
    <property type="component" value="Unassembled WGS sequence"/>
</dbReference>
<feature type="compositionally biased region" description="Basic and acidic residues" evidence="8">
    <location>
        <begin position="477"/>
        <end position="487"/>
    </location>
</feature>
<evidence type="ECO:0000256" key="4">
    <source>
        <dbReference type="ARBA" id="ARBA00022771"/>
    </source>
</evidence>
<dbReference type="GeneID" id="109537038"/>
<dbReference type="PROSITE" id="PS00028">
    <property type="entry name" value="ZINC_FINGER_C2H2_1"/>
    <property type="match status" value="3"/>
</dbReference>
<dbReference type="GO" id="GO:0008270">
    <property type="term" value="F:zinc ion binding"/>
    <property type="evidence" value="ECO:0007669"/>
    <property type="project" value="UniProtKB-KW"/>
</dbReference>
<organism evidence="10 11">
    <name type="scientific">Dendroctonus ponderosae</name>
    <name type="common">Mountain pine beetle</name>
    <dbReference type="NCBI Taxonomy" id="77166"/>
    <lineage>
        <taxon>Eukaryota</taxon>
        <taxon>Metazoa</taxon>
        <taxon>Ecdysozoa</taxon>
        <taxon>Arthropoda</taxon>
        <taxon>Hexapoda</taxon>
        <taxon>Insecta</taxon>
        <taxon>Pterygota</taxon>
        <taxon>Neoptera</taxon>
        <taxon>Endopterygota</taxon>
        <taxon>Coleoptera</taxon>
        <taxon>Polyphaga</taxon>
        <taxon>Cucujiformia</taxon>
        <taxon>Curculionidae</taxon>
        <taxon>Scolytinae</taxon>
        <taxon>Dendroctonus</taxon>
    </lineage>
</organism>
<feature type="compositionally biased region" description="Low complexity" evidence="8">
    <location>
        <begin position="278"/>
        <end position="289"/>
    </location>
</feature>
<evidence type="ECO:0000256" key="6">
    <source>
        <dbReference type="ARBA" id="ARBA00023242"/>
    </source>
</evidence>
<dbReference type="PANTHER" id="PTHR24406">
    <property type="entry name" value="TRANSCRIPTIONAL REPRESSOR CTCFL-RELATED"/>
    <property type="match status" value="1"/>
</dbReference>
<feature type="region of interest" description="Disordered" evidence="8">
    <location>
        <begin position="276"/>
        <end position="299"/>
    </location>
</feature>
<feature type="compositionally biased region" description="Polar residues" evidence="8">
    <location>
        <begin position="350"/>
        <end position="368"/>
    </location>
</feature>
<feature type="compositionally biased region" description="Polar residues" evidence="8">
    <location>
        <begin position="234"/>
        <end position="248"/>
    </location>
</feature>
<protein>
    <recommendedName>
        <fullName evidence="9">C2H2-type domain-containing protein</fullName>
    </recommendedName>
</protein>
<dbReference type="SMART" id="SM00355">
    <property type="entry name" value="ZnF_C2H2"/>
    <property type="match status" value="5"/>
</dbReference>
<proteinExistence type="predicted"/>
<feature type="compositionally biased region" description="Polar residues" evidence="8">
    <location>
        <begin position="488"/>
        <end position="498"/>
    </location>
</feature>
<dbReference type="InterPro" id="IPR050888">
    <property type="entry name" value="ZnF_C2H2-type_TF"/>
</dbReference>
<feature type="compositionally biased region" description="Polar residues" evidence="8">
    <location>
        <begin position="392"/>
        <end position="411"/>
    </location>
</feature>
<dbReference type="EnsemblMetazoa" id="XM_019903555.1">
    <property type="protein sequence ID" value="XP_019759114.1"/>
    <property type="gene ID" value="LOC109537038"/>
</dbReference>
<evidence type="ECO:0000256" key="7">
    <source>
        <dbReference type="PROSITE-ProRule" id="PRU00042"/>
    </source>
</evidence>
<keyword evidence="3" id="KW-0677">Repeat</keyword>
<feature type="region of interest" description="Disordered" evidence="8">
    <location>
        <begin position="350"/>
        <end position="426"/>
    </location>
</feature>
<dbReference type="InterPro" id="IPR036236">
    <property type="entry name" value="Znf_C2H2_sf"/>
</dbReference>
<reference evidence="10" key="2">
    <citation type="submission" date="2024-08" db="UniProtKB">
        <authorList>
            <consortium name="EnsemblMetazoa"/>
        </authorList>
    </citation>
    <scope>IDENTIFICATION</scope>
</reference>
<evidence type="ECO:0000256" key="1">
    <source>
        <dbReference type="ARBA" id="ARBA00004123"/>
    </source>
</evidence>
<feature type="region of interest" description="Disordered" evidence="8">
    <location>
        <begin position="829"/>
        <end position="848"/>
    </location>
</feature>
<dbReference type="InterPro" id="IPR013087">
    <property type="entry name" value="Znf_C2H2_type"/>
</dbReference>
<dbReference type="GO" id="GO:0005634">
    <property type="term" value="C:nucleus"/>
    <property type="evidence" value="ECO:0007669"/>
    <property type="project" value="UniProtKB-SubCell"/>
</dbReference>
<dbReference type="Pfam" id="PF00096">
    <property type="entry name" value="zf-C2H2"/>
    <property type="match status" value="2"/>
</dbReference>
<dbReference type="PROSITE" id="PS50157">
    <property type="entry name" value="ZINC_FINGER_C2H2_2"/>
    <property type="match status" value="3"/>
</dbReference>
<keyword evidence="4 7" id="KW-0863">Zinc-finger</keyword>
<feature type="domain" description="C2H2-type" evidence="9">
    <location>
        <begin position="695"/>
        <end position="717"/>
    </location>
</feature>